<accession>A0A066YWU8</accession>
<dbReference type="eggNOG" id="COG0366">
    <property type="taxonomic scope" value="Bacteria"/>
</dbReference>
<dbReference type="EMBL" id="JNBY01000073">
    <property type="protein sequence ID" value="KDN86023.1"/>
    <property type="molecule type" value="Genomic_DNA"/>
</dbReference>
<reference evidence="1 2" key="1">
    <citation type="submission" date="2014-05" db="EMBL/GenBank/DDBJ databases">
        <title>Draft Genome Sequence of Kitasatospora cheerisanensis KCTC 2395.</title>
        <authorList>
            <person name="Nam D.H."/>
        </authorList>
    </citation>
    <scope>NUCLEOTIDE SEQUENCE [LARGE SCALE GENOMIC DNA]</scope>
    <source>
        <strain evidence="1 2">KCTC 2395</strain>
    </source>
</reference>
<evidence type="ECO:0000313" key="2">
    <source>
        <dbReference type="Proteomes" id="UP000027178"/>
    </source>
</evidence>
<keyword evidence="2" id="KW-1185">Reference proteome</keyword>
<proteinExistence type="predicted"/>
<protein>
    <submittedName>
        <fullName evidence="1">Oligo-1,6-glucosidase</fullName>
    </submittedName>
</protein>
<evidence type="ECO:0000313" key="1">
    <source>
        <dbReference type="EMBL" id="KDN86023.1"/>
    </source>
</evidence>
<name>A0A066YWU8_9ACTN</name>
<gene>
    <name evidence="1" type="ORF">KCH_18400</name>
</gene>
<sequence length="85" mass="9458">MRKLIALRRAHPGLGPDAPVELLYTGYPLTYLRGGRYLVVVNPRRTPAHLPVERELPGRLLFGRGVSVTHSALHADGFSYGVFTY</sequence>
<dbReference type="PATRIC" id="fig|1348663.4.peg.1771"/>
<dbReference type="AlphaFoldDB" id="A0A066YWU8"/>
<comment type="caution">
    <text evidence="1">The sequence shown here is derived from an EMBL/GenBank/DDBJ whole genome shotgun (WGS) entry which is preliminary data.</text>
</comment>
<organism evidence="1 2">
    <name type="scientific">Kitasatospora cheerisanensis KCTC 2395</name>
    <dbReference type="NCBI Taxonomy" id="1348663"/>
    <lineage>
        <taxon>Bacteria</taxon>
        <taxon>Bacillati</taxon>
        <taxon>Actinomycetota</taxon>
        <taxon>Actinomycetes</taxon>
        <taxon>Kitasatosporales</taxon>
        <taxon>Streptomycetaceae</taxon>
        <taxon>Kitasatospora</taxon>
    </lineage>
</organism>
<dbReference type="HOGENOM" id="CLU_2508309_0_0_11"/>
<dbReference type="Proteomes" id="UP000027178">
    <property type="component" value="Unassembled WGS sequence"/>
</dbReference>